<keyword evidence="1" id="KW-0808">Transferase</keyword>
<proteinExistence type="predicted"/>
<dbReference type="AlphaFoldDB" id="A0A1I0RN47"/>
<evidence type="ECO:0000313" key="2">
    <source>
        <dbReference type="Proteomes" id="UP000199701"/>
    </source>
</evidence>
<sequence>MIDGWKIMENNTKRTKGRWILTCFIIPTVPFAERWNINMRILHVCAQEPAFNSGGSLCVYQSHYALTKLYEDVDYAGPAISNKDIECKYKKRYYLDASISKLTKAITLLQLQFDRYYPNWKNANIPLDQYDLIYVEFTKMNYVVKDIAVSGFKGKIILRAHNVERDFYRIELENDRSLLRFMKYKLGGGRERYMTQKADRVLAITEIDGQRFIDIYQIPKEKIVVFPVGVNEAKHQKEITGELNEKIRCLITGSLWFGPNCEGVKWFIEKVWPLVKEICNLTLAGASPLEEIKKLCQKENIHLVESPKSMMPYFENTDMVLVPIFDGGGMKVKIAEAMSYGLPVVTTSHGVIGYAIENGVDGYVTDDPLAFAEAIKTYFNMNDDDRKKILENERKLYRDNYSLEAIERDVHEIIASLE</sequence>
<dbReference type="Proteomes" id="UP000199701">
    <property type="component" value="Unassembled WGS sequence"/>
</dbReference>
<dbReference type="SUPFAM" id="SSF53756">
    <property type="entry name" value="UDP-Glycosyltransferase/glycogen phosphorylase"/>
    <property type="match status" value="1"/>
</dbReference>
<dbReference type="Gene3D" id="3.40.50.2000">
    <property type="entry name" value="Glycogen Phosphorylase B"/>
    <property type="match status" value="2"/>
</dbReference>
<protein>
    <submittedName>
        <fullName evidence="1">Glycosyltransferase involved in cell wall bisynthesis</fullName>
    </submittedName>
</protein>
<organism evidence="1 2">
    <name type="scientific">[Clostridium] fimetarium</name>
    <dbReference type="NCBI Taxonomy" id="99656"/>
    <lineage>
        <taxon>Bacteria</taxon>
        <taxon>Bacillati</taxon>
        <taxon>Bacillota</taxon>
        <taxon>Clostridia</taxon>
        <taxon>Lachnospirales</taxon>
        <taxon>Lachnospiraceae</taxon>
    </lineage>
</organism>
<dbReference type="GO" id="GO:0016740">
    <property type="term" value="F:transferase activity"/>
    <property type="evidence" value="ECO:0007669"/>
    <property type="project" value="UniProtKB-KW"/>
</dbReference>
<gene>
    <name evidence="1" type="ORF">SAMN05421659_11960</name>
</gene>
<name>A0A1I0RN47_9FIRM</name>
<reference evidence="1 2" key="1">
    <citation type="submission" date="2016-10" db="EMBL/GenBank/DDBJ databases">
        <authorList>
            <person name="de Groot N.N."/>
        </authorList>
    </citation>
    <scope>NUCLEOTIDE SEQUENCE [LARGE SCALE GENOMIC DNA]</scope>
    <source>
        <strain evidence="1 2">DSM 9179</strain>
    </source>
</reference>
<keyword evidence="2" id="KW-1185">Reference proteome</keyword>
<dbReference type="OrthoDB" id="9795068at2"/>
<dbReference type="PANTHER" id="PTHR12526">
    <property type="entry name" value="GLYCOSYLTRANSFERASE"/>
    <property type="match status" value="1"/>
</dbReference>
<accession>A0A1I0RN47</accession>
<evidence type="ECO:0000313" key="1">
    <source>
        <dbReference type="EMBL" id="SEW42672.1"/>
    </source>
</evidence>
<dbReference type="STRING" id="99656.SAMN05421659_11960"/>
<dbReference type="EMBL" id="FOJI01000019">
    <property type="protein sequence ID" value="SEW42672.1"/>
    <property type="molecule type" value="Genomic_DNA"/>
</dbReference>
<dbReference type="CDD" id="cd03801">
    <property type="entry name" value="GT4_PimA-like"/>
    <property type="match status" value="1"/>
</dbReference>
<dbReference type="Pfam" id="PF13692">
    <property type="entry name" value="Glyco_trans_1_4"/>
    <property type="match status" value="1"/>
</dbReference>